<comment type="caution">
    <text evidence="7">The sequence shown here is derived from an EMBL/GenBank/DDBJ whole genome shotgun (WGS) entry which is preliminary data.</text>
</comment>
<accession>A0A7W7BPL8</accession>
<evidence type="ECO:0000313" key="7">
    <source>
        <dbReference type="EMBL" id="MBB4666476.1"/>
    </source>
</evidence>
<evidence type="ECO:0000256" key="3">
    <source>
        <dbReference type="ARBA" id="ARBA00022989"/>
    </source>
</evidence>
<dbReference type="InterPro" id="IPR019109">
    <property type="entry name" value="MamF_MmsF"/>
</dbReference>
<feature type="region of interest" description="Disordered" evidence="5">
    <location>
        <begin position="1"/>
        <end position="70"/>
    </location>
</feature>
<evidence type="ECO:0000256" key="1">
    <source>
        <dbReference type="ARBA" id="ARBA00004141"/>
    </source>
</evidence>
<feature type="transmembrane region" description="Helical" evidence="6">
    <location>
        <begin position="144"/>
        <end position="165"/>
    </location>
</feature>
<dbReference type="Proteomes" id="UP000573729">
    <property type="component" value="Unassembled WGS sequence"/>
</dbReference>
<comment type="subcellular location">
    <subcellularLocation>
        <location evidence="1">Membrane</location>
        <topology evidence="1">Multi-pass membrane protein</topology>
    </subcellularLocation>
</comment>
<feature type="compositionally biased region" description="Pro residues" evidence="5">
    <location>
        <begin position="1"/>
        <end position="43"/>
    </location>
</feature>
<reference evidence="7 8" key="1">
    <citation type="submission" date="2020-08" db="EMBL/GenBank/DDBJ databases">
        <title>Sequencing the genomes of 1000 actinobacteria strains.</title>
        <authorList>
            <person name="Klenk H.-P."/>
        </authorList>
    </citation>
    <scope>NUCLEOTIDE SEQUENCE [LARGE SCALE GENOMIC DNA]</scope>
    <source>
        <strain evidence="7 8">DSM 24947</strain>
    </source>
</reference>
<evidence type="ECO:0000313" key="8">
    <source>
        <dbReference type="Proteomes" id="UP000573729"/>
    </source>
</evidence>
<feature type="transmembrane region" description="Helical" evidence="6">
    <location>
        <begin position="78"/>
        <end position="99"/>
    </location>
</feature>
<keyword evidence="3 6" id="KW-1133">Transmembrane helix</keyword>
<evidence type="ECO:0000256" key="2">
    <source>
        <dbReference type="ARBA" id="ARBA00022692"/>
    </source>
</evidence>
<sequence length="183" mass="19522">MTDPTTPAPQGEPTPPPPGATTPPPAGGPASPPPSGYTAPPPGYGQQPPAYAQQPQGYGQPGAAPAGAPLTPDQDKQWAMWAHIGGIIGFLPSLIIWLVFKDRGPRVDTEGKEALNWQITFTIIYIAAYIVFTILSFIPFAGLIVWILPLGVWVVNIVFSIQGGMKVNAGGSYRYPINFRFIK</sequence>
<protein>
    <submittedName>
        <fullName evidence="7">Putative Tic20 family protein</fullName>
    </submittedName>
</protein>
<feature type="transmembrane region" description="Helical" evidence="6">
    <location>
        <begin position="119"/>
        <end position="138"/>
    </location>
</feature>
<keyword evidence="4 6" id="KW-0472">Membrane</keyword>
<gene>
    <name evidence="7" type="ORF">BKA24_001185</name>
</gene>
<evidence type="ECO:0000256" key="4">
    <source>
        <dbReference type="ARBA" id="ARBA00023136"/>
    </source>
</evidence>
<evidence type="ECO:0000256" key="5">
    <source>
        <dbReference type="SAM" id="MobiDB-lite"/>
    </source>
</evidence>
<organism evidence="7 8">
    <name type="scientific">Microbacterium marinum</name>
    <dbReference type="NCBI Taxonomy" id="421115"/>
    <lineage>
        <taxon>Bacteria</taxon>
        <taxon>Bacillati</taxon>
        <taxon>Actinomycetota</taxon>
        <taxon>Actinomycetes</taxon>
        <taxon>Micrococcales</taxon>
        <taxon>Microbacteriaceae</taxon>
        <taxon>Microbacterium</taxon>
    </lineage>
</organism>
<evidence type="ECO:0000256" key="6">
    <source>
        <dbReference type="SAM" id="Phobius"/>
    </source>
</evidence>
<dbReference type="AlphaFoldDB" id="A0A7W7BPL8"/>
<proteinExistence type="predicted"/>
<dbReference type="Pfam" id="PF09685">
    <property type="entry name" value="MamF_MmsF"/>
    <property type="match status" value="1"/>
</dbReference>
<feature type="compositionally biased region" description="Low complexity" evidence="5">
    <location>
        <begin position="44"/>
        <end position="69"/>
    </location>
</feature>
<keyword evidence="8" id="KW-1185">Reference proteome</keyword>
<name>A0A7W7BPL8_9MICO</name>
<dbReference type="EMBL" id="JACHMD010000001">
    <property type="protein sequence ID" value="MBB4666476.1"/>
    <property type="molecule type" value="Genomic_DNA"/>
</dbReference>
<keyword evidence="2 6" id="KW-0812">Transmembrane</keyword>
<dbReference type="RefSeq" id="WP_184216100.1">
    <property type="nucleotide sequence ID" value="NZ_JACHMD010000001.1"/>
</dbReference>